<evidence type="ECO:0000256" key="4">
    <source>
        <dbReference type="ARBA" id="ARBA00022807"/>
    </source>
</evidence>
<evidence type="ECO:0000259" key="6">
    <source>
        <dbReference type="PROSITE" id="PS50600"/>
    </source>
</evidence>
<dbReference type="InterPro" id="IPR038765">
    <property type="entry name" value="Papain-like_cys_pep_sf"/>
</dbReference>
<dbReference type="SUPFAM" id="SSF54001">
    <property type="entry name" value="Cysteine proteinases"/>
    <property type="match status" value="1"/>
</dbReference>
<evidence type="ECO:0000256" key="3">
    <source>
        <dbReference type="ARBA" id="ARBA00022801"/>
    </source>
</evidence>
<sequence length="450" mass="49761">MAHEPPPGMDRGSSGLGGVRGAKGTGQMVGDGERGSIAGSSLPARSRLNRQPASGWYPTAPTSIAGSAKGHQRASANGWAPKKRAASSGGVPFTSGHQPGLEPAKLNPRIADELEKGKELARKEEERKRRISACEACGATMESYRENEKARHERRMAALQSSESRLPPVDALEDNWALSDVGGNGCFDAVQEHRLSDLFKGLTVSPKYEITAEAAAKYKAAMMAPRDRLLVELNAGMEVSGEHIKCLIHGQWLNDEVINCYMKLLQERDGRMRERGTLPKAHFFNSFFLEKLYNPHGGRKYNYKAVQKWTGKGKLKRWGQACDSVLDCDLLVFPVHLGAHWTCAAANLKEQRLIYMDSFHGVRRDILDVVGRYISDEAMDKGKRAIDTSGWSREYPAVPRQENGCDCGVFATQFASFVGAGQEMDFTQENMKYFRIQVTNELLAKRIDVP</sequence>
<dbReference type="Pfam" id="PF02902">
    <property type="entry name" value="Peptidase_C48"/>
    <property type="match status" value="1"/>
</dbReference>
<keyword evidence="4" id="KW-0788">Thiol protease</keyword>
<keyword evidence="3" id="KW-0378">Hydrolase</keyword>
<dbReference type="PANTHER" id="PTHR12606:SF1">
    <property type="entry name" value="UBIQUITIN-LIKE-SPECIFIC PROTEASE 1A"/>
    <property type="match status" value="1"/>
</dbReference>
<dbReference type="GO" id="GO:0005634">
    <property type="term" value="C:nucleus"/>
    <property type="evidence" value="ECO:0007669"/>
    <property type="project" value="TreeGrafter"/>
</dbReference>
<evidence type="ECO:0000313" key="7">
    <source>
        <dbReference type="EMBL" id="CAD7704767.1"/>
    </source>
</evidence>
<proteinExistence type="inferred from homology"/>
<dbReference type="EMBL" id="CAJHUC010002952">
    <property type="protein sequence ID" value="CAD7704767.1"/>
    <property type="molecule type" value="Genomic_DNA"/>
</dbReference>
<feature type="domain" description="Ubiquitin-like protease family profile" evidence="6">
    <location>
        <begin position="237"/>
        <end position="418"/>
    </location>
</feature>
<dbReference type="AlphaFoldDB" id="A0A8S1JCJ2"/>
<protein>
    <recommendedName>
        <fullName evidence="6">Ubiquitin-like protease family profile domain-containing protein</fullName>
    </recommendedName>
</protein>
<evidence type="ECO:0000256" key="1">
    <source>
        <dbReference type="ARBA" id="ARBA00005234"/>
    </source>
</evidence>
<gene>
    <name evidence="7" type="ORF">OSTQU699_LOCUS10122</name>
</gene>
<comment type="similarity">
    <text evidence="1">Belongs to the peptidase C48 family.</text>
</comment>
<evidence type="ECO:0000313" key="8">
    <source>
        <dbReference type="Proteomes" id="UP000708148"/>
    </source>
</evidence>
<reference evidence="7" key="1">
    <citation type="submission" date="2020-12" db="EMBL/GenBank/DDBJ databases">
        <authorList>
            <person name="Iha C."/>
        </authorList>
    </citation>
    <scope>NUCLEOTIDE SEQUENCE</scope>
</reference>
<keyword evidence="2" id="KW-0645">Protease</keyword>
<dbReference type="OrthoDB" id="1939479at2759"/>
<feature type="region of interest" description="Disordered" evidence="5">
    <location>
        <begin position="1"/>
        <end position="109"/>
    </location>
</feature>
<feature type="compositionally biased region" description="Gly residues" evidence="5">
    <location>
        <begin position="14"/>
        <end position="29"/>
    </location>
</feature>
<dbReference type="GO" id="GO:0006508">
    <property type="term" value="P:proteolysis"/>
    <property type="evidence" value="ECO:0007669"/>
    <property type="project" value="UniProtKB-KW"/>
</dbReference>
<evidence type="ECO:0000256" key="5">
    <source>
        <dbReference type="SAM" id="MobiDB-lite"/>
    </source>
</evidence>
<evidence type="ECO:0000256" key="2">
    <source>
        <dbReference type="ARBA" id="ARBA00022670"/>
    </source>
</evidence>
<keyword evidence="8" id="KW-1185">Reference proteome</keyword>
<dbReference type="Gene3D" id="3.40.395.10">
    <property type="entry name" value="Adenoviral Proteinase, Chain A"/>
    <property type="match status" value="1"/>
</dbReference>
<dbReference type="GO" id="GO:0016929">
    <property type="term" value="F:deSUMOylase activity"/>
    <property type="evidence" value="ECO:0007669"/>
    <property type="project" value="TreeGrafter"/>
</dbReference>
<dbReference type="GO" id="GO:0016926">
    <property type="term" value="P:protein desumoylation"/>
    <property type="evidence" value="ECO:0007669"/>
    <property type="project" value="TreeGrafter"/>
</dbReference>
<dbReference type="Proteomes" id="UP000708148">
    <property type="component" value="Unassembled WGS sequence"/>
</dbReference>
<organism evidence="7 8">
    <name type="scientific">Ostreobium quekettii</name>
    <dbReference type="NCBI Taxonomy" id="121088"/>
    <lineage>
        <taxon>Eukaryota</taxon>
        <taxon>Viridiplantae</taxon>
        <taxon>Chlorophyta</taxon>
        <taxon>core chlorophytes</taxon>
        <taxon>Ulvophyceae</taxon>
        <taxon>TCBD clade</taxon>
        <taxon>Bryopsidales</taxon>
        <taxon>Ostreobineae</taxon>
        <taxon>Ostreobiaceae</taxon>
        <taxon>Ostreobium</taxon>
    </lineage>
</organism>
<dbReference type="PROSITE" id="PS50600">
    <property type="entry name" value="ULP_PROTEASE"/>
    <property type="match status" value="1"/>
</dbReference>
<comment type="caution">
    <text evidence="7">The sequence shown here is derived from an EMBL/GenBank/DDBJ whole genome shotgun (WGS) entry which is preliminary data.</text>
</comment>
<name>A0A8S1JCJ2_9CHLO</name>
<accession>A0A8S1JCJ2</accession>
<dbReference type="InterPro" id="IPR003653">
    <property type="entry name" value="Peptidase_C48_C"/>
</dbReference>
<dbReference type="PANTHER" id="PTHR12606">
    <property type="entry name" value="SENTRIN/SUMO-SPECIFIC PROTEASE"/>
    <property type="match status" value="1"/>
</dbReference>